<dbReference type="Proteomes" id="UP000261660">
    <property type="component" value="Unplaced"/>
</dbReference>
<dbReference type="InterPro" id="IPR013087">
    <property type="entry name" value="Znf_C2H2_type"/>
</dbReference>
<feature type="compositionally biased region" description="Basic and acidic residues" evidence="11">
    <location>
        <begin position="462"/>
        <end position="474"/>
    </location>
</feature>
<keyword evidence="15" id="KW-1185">Reference proteome</keyword>
<feature type="domain" description="C2H2-type" evidence="13">
    <location>
        <begin position="207"/>
        <end position="234"/>
    </location>
</feature>
<dbReference type="AlphaFoldDB" id="A0A3Q3GBZ5"/>
<evidence type="ECO:0000256" key="2">
    <source>
        <dbReference type="ARBA" id="ARBA00022723"/>
    </source>
</evidence>
<dbReference type="Gene3D" id="3.30.160.60">
    <property type="entry name" value="Classic Zinc Finger"/>
    <property type="match status" value="10"/>
</dbReference>
<reference evidence="14" key="2">
    <citation type="submission" date="2025-09" db="UniProtKB">
        <authorList>
            <consortium name="Ensembl"/>
        </authorList>
    </citation>
    <scope>IDENTIFICATION</scope>
</reference>
<reference evidence="14" key="1">
    <citation type="submission" date="2025-08" db="UniProtKB">
        <authorList>
            <consortium name="Ensembl"/>
        </authorList>
    </citation>
    <scope>IDENTIFICATION</scope>
</reference>
<feature type="domain" description="C2H2-type" evidence="13">
    <location>
        <begin position="539"/>
        <end position="566"/>
    </location>
</feature>
<evidence type="ECO:0000256" key="8">
    <source>
        <dbReference type="ARBA" id="ARBA00023163"/>
    </source>
</evidence>
<accession>A0A3Q3GBZ5</accession>
<dbReference type="FunFam" id="3.30.160.60:FF:001756">
    <property type="entry name" value="Zinc finger and AT-hook domain containing"/>
    <property type="match status" value="1"/>
</dbReference>
<evidence type="ECO:0000256" key="7">
    <source>
        <dbReference type="ARBA" id="ARBA00023125"/>
    </source>
</evidence>
<feature type="domain" description="C2H2-type" evidence="13">
    <location>
        <begin position="751"/>
        <end position="778"/>
    </location>
</feature>
<keyword evidence="7" id="KW-0238">DNA-binding</keyword>
<feature type="compositionally biased region" description="Basic and acidic residues" evidence="11">
    <location>
        <begin position="322"/>
        <end position="343"/>
    </location>
</feature>
<feature type="domain" description="C2H2-type" evidence="13">
    <location>
        <begin position="694"/>
        <end position="721"/>
    </location>
</feature>
<keyword evidence="8" id="KW-0804">Transcription</keyword>
<feature type="compositionally biased region" description="Polar residues" evidence="11">
    <location>
        <begin position="403"/>
        <end position="417"/>
    </location>
</feature>
<feature type="domain" description="C2H2-type" evidence="13">
    <location>
        <begin position="102"/>
        <end position="129"/>
    </location>
</feature>
<keyword evidence="9" id="KW-0539">Nucleus</keyword>
<feature type="domain" description="C2H2-type" evidence="13">
    <location>
        <begin position="157"/>
        <end position="185"/>
    </location>
</feature>
<evidence type="ECO:0000313" key="14">
    <source>
        <dbReference type="Ensembl" id="ENSLBEP00000030537.1"/>
    </source>
</evidence>
<sequence>MCFICFVLLCDFLKSNSFFFLIGNSVMSAACRSQSRSSLLFARQATTQNQLVHWCMKWFLSLSPSLHQSKLKIYSCEFCNKIFKFRHTLISHLRTHTQEKPFQCPHCDYASAIKGNLNVHLRKHTGEKFSCPHCPFTCLSQGHLKVHVERVHLKVKQHCSFCQSKYSDVKNLLKHMEERHNLKDPAVQKSYQTFRLKTRQVLRQLLYYCPTCNRRFKNKLEQERHLLVHGPLRPFACLLCDHAATKMSALAAHVRKHLFLYVCCVCDRTFVSSLTLKSHLAETHPELDQEATFGDCINNSYCLTQPGGDMWGNEEREDTEDGKENKRRTEHDGEERGAREEGRGQGVGEEVWKAEEGERLGVAAGENKEQKEEEEQAKPQDQSVEEEKVIEETKGRSGGLENESAQQELQVVSMETRTSTEGRDEATGRGESRDDMVDSHTPAAEHNAHSVLPAESTQKPLLEGRTHENTRSAEEITNTSSSAGNTFLCDLRGEAQTSNSERVSEAPHESAFQQVLSSIQKTRLNIQSFQRLRKIYGELECQYCGKLFMYNVHHNVHIRTHTKEHLHYCSKCSYSTITKSALMRHQIQKHSGMQLACSSPDCTYTTPDKYKLQAHVKTHKGKKKSVSCPVCQQSYPEHRLKHHIKTSHPDSLPAQGIGLMVQRAEKCPYCDSYFVKNSSDFQRHIWEHQGVKPYLCSMCDYASRSSSNLRAHMNRHNTDRSHLCDLCGKKFKSKLTLRSHRLSHNDEGKQFQCSQCDHTSASKRYLLRHMEQHAEYKPFRCAHCHYSCNIARPLKRHYKLKHPDQKYENAGPGLLDSDTLKQQGGMKCPECEYVYGTKWELNRHMRSKHSLKVVEGTWEVGEAVEAQYVTVENEDQLTEIPVDALQENVDIQHITEFSSETHDAVTSMVAMAPGTVTVVQQLQVADEQEVGDCSNQLMVVNADEGLTGDQVMVVNTDGGLTGDQVMVVNTDGGLTGDQVMVVNTDGGLTGDQVMVVNTDGGLTGDQVMVVNADGDVTGDQVMVVEDAHGLEALTVLTQGENTHHYIVYVQEHTVEIN</sequence>
<dbReference type="FunFam" id="3.30.160.60:FF:000255">
    <property type="entry name" value="Zinc finger and AT-hook domain containing"/>
    <property type="match status" value="1"/>
</dbReference>
<dbReference type="PROSITE" id="PS50157">
    <property type="entry name" value="ZINC_FINGER_C2H2_2"/>
    <property type="match status" value="12"/>
</dbReference>
<dbReference type="InParanoid" id="A0A3Q3GBZ5"/>
<feature type="domain" description="C2H2-type" evidence="13">
    <location>
        <begin position="722"/>
        <end position="749"/>
    </location>
</feature>
<feature type="compositionally biased region" description="Basic and acidic residues" evidence="11">
    <location>
        <begin position="350"/>
        <end position="359"/>
    </location>
</feature>
<name>A0A3Q3GBZ5_9LABR</name>
<dbReference type="PROSITE" id="PS00028">
    <property type="entry name" value="ZINC_FINGER_C2H2_1"/>
    <property type="match status" value="9"/>
</dbReference>
<feature type="domain" description="C2H2-type" evidence="13">
    <location>
        <begin position="826"/>
        <end position="850"/>
    </location>
</feature>
<dbReference type="GO" id="GO:0008270">
    <property type="term" value="F:zinc ion binding"/>
    <property type="evidence" value="ECO:0007669"/>
    <property type="project" value="UniProtKB-KW"/>
</dbReference>
<feature type="compositionally biased region" description="Basic and acidic residues" evidence="11">
    <location>
        <begin position="385"/>
        <end position="395"/>
    </location>
</feature>
<feature type="region of interest" description="Disordered" evidence="11">
    <location>
        <begin position="307"/>
        <end position="485"/>
    </location>
</feature>
<keyword evidence="6" id="KW-0805">Transcription regulation</keyword>
<evidence type="ECO:0000256" key="9">
    <source>
        <dbReference type="ARBA" id="ARBA00023242"/>
    </source>
</evidence>
<evidence type="ECO:0000256" key="11">
    <source>
        <dbReference type="SAM" id="MobiDB-lite"/>
    </source>
</evidence>
<keyword evidence="4 10" id="KW-0863">Zinc-finger</keyword>
<evidence type="ECO:0000256" key="10">
    <source>
        <dbReference type="PROSITE-ProRule" id="PRU00042"/>
    </source>
</evidence>
<evidence type="ECO:0000313" key="15">
    <source>
        <dbReference type="Proteomes" id="UP000261660"/>
    </source>
</evidence>
<keyword evidence="12" id="KW-0732">Signal</keyword>
<feature type="domain" description="C2H2-type" evidence="13">
    <location>
        <begin position="261"/>
        <end position="289"/>
    </location>
</feature>
<evidence type="ECO:0000256" key="5">
    <source>
        <dbReference type="ARBA" id="ARBA00022833"/>
    </source>
</evidence>
<keyword evidence="5" id="KW-0862">Zinc</keyword>
<comment type="subcellular location">
    <subcellularLocation>
        <location evidence="1">Nucleus</location>
    </subcellularLocation>
</comment>
<dbReference type="FunFam" id="3.30.160.60:FF:000446">
    <property type="entry name" value="Zinc finger protein"/>
    <property type="match status" value="1"/>
</dbReference>
<dbReference type="SMART" id="SM00355">
    <property type="entry name" value="ZnF_C2H2"/>
    <property type="match status" value="17"/>
</dbReference>
<feature type="compositionally biased region" description="Polar residues" evidence="11">
    <location>
        <begin position="475"/>
        <end position="485"/>
    </location>
</feature>
<dbReference type="SUPFAM" id="SSF57667">
    <property type="entry name" value="beta-beta-alpha zinc fingers"/>
    <property type="match status" value="6"/>
</dbReference>
<feature type="compositionally biased region" description="Basic and acidic residues" evidence="11">
    <location>
        <begin position="418"/>
        <end position="438"/>
    </location>
</feature>
<evidence type="ECO:0000259" key="13">
    <source>
        <dbReference type="PROSITE" id="PS50157"/>
    </source>
</evidence>
<dbReference type="GO" id="GO:0000981">
    <property type="term" value="F:DNA-binding transcription factor activity, RNA polymerase II-specific"/>
    <property type="evidence" value="ECO:0007669"/>
    <property type="project" value="TreeGrafter"/>
</dbReference>
<protein>
    <submittedName>
        <fullName evidence="14">Zinc finger and AT-hook domain containing</fullName>
    </submittedName>
</protein>
<feature type="domain" description="C2H2-type" evidence="13">
    <location>
        <begin position="74"/>
        <end position="101"/>
    </location>
</feature>
<evidence type="ECO:0000256" key="1">
    <source>
        <dbReference type="ARBA" id="ARBA00004123"/>
    </source>
</evidence>
<evidence type="ECO:0000256" key="3">
    <source>
        <dbReference type="ARBA" id="ARBA00022737"/>
    </source>
</evidence>
<feature type="domain" description="C2H2-type" evidence="13">
    <location>
        <begin position="567"/>
        <end position="595"/>
    </location>
</feature>
<feature type="signal peptide" evidence="12">
    <location>
        <begin position="1"/>
        <end position="17"/>
    </location>
</feature>
<dbReference type="STRING" id="56723.ENSLBEP00000030537"/>
<dbReference type="GO" id="GO:0005634">
    <property type="term" value="C:nucleus"/>
    <property type="evidence" value="ECO:0007669"/>
    <property type="project" value="UniProtKB-SubCell"/>
</dbReference>
<dbReference type="InterPro" id="IPR036236">
    <property type="entry name" value="Znf_C2H2_sf"/>
</dbReference>
<dbReference type="FunFam" id="3.30.160.60:FF:000306">
    <property type="entry name" value="Zinc finger and AT-hook domain containing"/>
    <property type="match status" value="1"/>
</dbReference>
<dbReference type="PANTHER" id="PTHR24408">
    <property type="entry name" value="ZINC FINGER PROTEIN"/>
    <property type="match status" value="1"/>
</dbReference>
<dbReference type="GeneTree" id="ENSGT00940000156658"/>
<dbReference type="GO" id="GO:0043565">
    <property type="term" value="F:sequence-specific DNA binding"/>
    <property type="evidence" value="ECO:0007669"/>
    <property type="project" value="TreeGrafter"/>
</dbReference>
<keyword evidence="3" id="KW-0677">Repeat</keyword>
<dbReference type="Ensembl" id="ENSLBET00000031946.1">
    <property type="protein sequence ID" value="ENSLBEP00000030537.1"/>
    <property type="gene ID" value="ENSLBEG00000023070.1"/>
</dbReference>
<dbReference type="PANTHER" id="PTHR24408:SF21">
    <property type="entry name" value="ZINC FINGER PROTEIN"/>
    <property type="match status" value="1"/>
</dbReference>
<feature type="domain" description="C2H2-type" evidence="13">
    <location>
        <begin position="595"/>
        <end position="624"/>
    </location>
</feature>
<evidence type="ECO:0000256" key="4">
    <source>
        <dbReference type="ARBA" id="ARBA00022771"/>
    </source>
</evidence>
<feature type="chain" id="PRO_5018680575" evidence="12">
    <location>
        <begin position="18"/>
        <end position="1057"/>
    </location>
</feature>
<keyword evidence="2" id="KW-0479">Metal-binding</keyword>
<organism evidence="14 15">
    <name type="scientific">Labrus bergylta</name>
    <name type="common">ballan wrasse</name>
    <dbReference type="NCBI Taxonomy" id="56723"/>
    <lineage>
        <taxon>Eukaryota</taxon>
        <taxon>Metazoa</taxon>
        <taxon>Chordata</taxon>
        <taxon>Craniata</taxon>
        <taxon>Vertebrata</taxon>
        <taxon>Euteleostomi</taxon>
        <taxon>Actinopterygii</taxon>
        <taxon>Neopterygii</taxon>
        <taxon>Teleostei</taxon>
        <taxon>Neoteleostei</taxon>
        <taxon>Acanthomorphata</taxon>
        <taxon>Eupercaria</taxon>
        <taxon>Labriformes</taxon>
        <taxon>Labridae</taxon>
        <taxon>Labrus</taxon>
    </lineage>
</organism>
<evidence type="ECO:0000256" key="6">
    <source>
        <dbReference type="ARBA" id="ARBA00023015"/>
    </source>
</evidence>
<proteinExistence type="predicted"/>
<dbReference type="Pfam" id="PF00096">
    <property type="entry name" value="zf-C2H2"/>
    <property type="match status" value="5"/>
</dbReference>
<evidence type="ECO:0000256" key="12">
    <source>
        <dbReference type="SAM" id="SignalP"/>
    </source>
</evidence>